<feature type="chain" id="PRO_5042563096" description="Secreted protein" evidence="1">
    <location>
        <begin position="20"/>
        <end position="86"/>
    </location>
</feature>
<evidence type="ECO:0000313" key="2">
    <source>
        <dbReference type="EMBL" id="KAK3485368.1"/>
    </source>
</evidence>
<dbReference type="GeneID" id="87878920"/>
<dbReference type="AlphaFoldDB" id="A0AAJ0HZ51"/>
<organism evidence="2 3">
    <name type="scientific">Neurospora hispaniola</name>
    <dbReference type="NCBI Taxonomy" id="588809"/>
    <lineage>
        <taxon>Eukaryota</taxon>
        <taxon>Fungi</taxon>
        <taxon>Dikarya</taxon>
        <taxon>Ascomycota</taxon>
        <taxon>Pezizomycotina</taxon>
        <taxon>Sordariomycetes</taxon>
        <taxon>Sordariomycetidae</taxon>
        <taxon>Sordariales</taxon>
        <taxon>Sordariaceae</taxon>
        <taxon>Neurospora</taxon>
    </lineage>
</organism>
<keyword evidence="1" id="KW-0732">Signal</keyword>
<dbReference type="Proteomes" id="UP001285908">
    <property type="component" value="Unassembled WGS sequence"/>
</dbReference>
<evidence type="ECO:0008006" key="4">
    <source>
        <dbReference type="Google" id="ProtNLM"/>
    </source>
</evidence>
<protein>
    <recommendedName>
        <fullName evidence="4">Secreted protein</fullName>
    </recommendedName>
</protein>
<dbReference type="EMBL" id="JAULSX010000010">
    <property type="protein sequence ID" value="KAK3485368.1"/>
    <property type="molecule type" value="Genomic_DNA"/>
</dbReference>
<proteinExistence type="predicted"/>
<evidence type="ECO:0000256" key="1">
    <source>
        <dbReference type="SAM" id="SignalP"/>
    </source>
</evidence>
<sequence length="86" mass="9218">MLFLLLSLGLGKIMGLSRSGNPAFIVCSLESARLWVSWEMTKRPGGHGMGSGSLVVLVKGAVHVITVTGSRKQSTCRPGTFQWLLC</sequence>
<comment type="caution">
    <text evidence="2">The sequence shown here is derived from an EMBL/GenBank/DDBJ whole genome shotgun (WGS) entry which is preliminary data.</text>
</comment>
<feature type="signal peptide" evidence="1">
    <location>
        <begin position="1"/>
        <end position="19"/>
    </location>
</feature>
<gene>
    <name evidence="2" type="ORF">B0T23DRAFT_46270</name>
</gene>
<keyword evidence="3" id="KW-1185">Reference proteome</keyword>
<dbReference type="RefSeq" id="XP_062688272.1">
    <property type="nucleotide sequence ID" value="XM_062841298.1"/>
</dbReference>
<reference evidence="2 3" key="1">
    <citation type="journal article" date="2023" name="Mol. Phylogenet. Evol.">
        <title>Genome-scale phylogeny and comparative genomics of the fungal order Sordariales.</title>
        <authorList>
            <person name="Hensen N."/>
            <person name="Bonometti L."/>
            <person name="Westerberg I."/>
            <person name="Brannstrom I.O."/>
            <person name="Guillou S."/>
            <person name="Cros-Aarteil S."/>
            <person name="Calhoun S."/>
            <person name="Haridas S."/>
            <person name="Kuo A."/>
            <person name="Mondo S."/>
            <person name="Pangilinan J."/>
            <person name="Riley R."/>
            <person name="LaButti K."/>
            <person name="Andreopoulos B."/>
            <person name="Lipzen A."/>
            <person name="Chen C."/>
            <person name="Yan M."/>
            <person name="Daum C."/>
            <person name="Ng V."/>
            <person name="Clum A."/>
            <person name="Steindorff A."/>
            <person name="Ohm R.A."/>
            <person name="Martin F."/>
            <person name="Silar P."/>
            <person name="Natvig D.O."/>
            <person name="Lalanne C."/>
            <person name="Gautier V."/>
            <person name="Ament-Velasquez S.L."/>
            <person name="Kruys A."/>
            <person name="Hutchinson M.I."/>
            <person name="Powell A.J."/>
            <person name="Barry K."/>
            <person name="Miller A.N."/>
            <person name="Grigoriev I.V."/>
            <person name="Debuchy R."/>
            <person name="Gladieux P."/>
            <person name="Hiltunen Thoren M."/>
            <person name="Johannesson H."/>
        </authorList>
    </citation>
    <scope>NUCLEOTIDE SEQUENCE [LARGE SCALE GENOMIC DNA]</scope>
    <source>
        <strain evidence="2 3">FGSC 10403</strain>
    </source>
</reference>
<name>A0AAJ0HZ51_9PEZI</name>
<evidence type="ECO:0000313" key="3">
    <source>
        <dbReference type="Proteomes" id="UP001285908"/>
    </source>
</evidence>
<accession>A0AAJ0HZ51</accession>